<feature type="repeat" description="PPR" evidence="2">
    <location>
        <begin position="278"/>
        <end position="312"/>
    </location>
</feature>
<name>A0AAV9AE04_ACOGR</name>
<dbReference type="InterPro" id="IPR046848">
    <property type="entry name" value="E_motif"/>
</dbReference>
<dbReference type="InterPro" id="IPR011990">
    <property type="entry name" value="TPR-like_helical_dom_sf"/>
</dbReference>
<dbReference type="NCBIfam" id="TIGR00756">
    <property type="entry name" value="PPR"/>
    <property type="match status" value="7"/>
</dbReference>
<dbReference type="PROSITE" id="PS51375">
    <property type="entry name" value="PPR"/>
    <property type="match status" value="5"/>
</dbReference>
<dbReference type="InterPro" id="IPR002885">
    <property type="entry name" value="PPR_rpt"/>
</dbReference>
<sequence length="788" mass="87506">MAAAAALLNGFCSSPAPGSVSPAKRRRPPKTRDRPTLPRSARLEKNPSLSRLLVSCADLGSMDRALSLFETLTSLDTFQYNVMIRGYTNAGRFEEAIEFYHLMRSAGVRGDSFTFPFVIKSCGGALYETEGETIHCTVIKTGLDSDVFVANSLVTMYAKLRKIESAEGVFRGMPDRDLVSWNSMIGGYVSDEDWQRALDCFQEMQALGMRPDRFSIIAALSACSLEKLWKQGKEIHAHVLRCGFDGDPMIQTSVIDMYAKCGEVGFAELSFRMMPDKNIVHWNTLISGYALNDQPLEAFDRLIEMQSHGFRPDLITLVNLLPAHAQSSRLLQGKSVHGIAIRRGFVPHLVLETALLNMYGKCGEPRSAERLFDRMVEKYLVSYNAMISTYVQNGLSMEAISLFHSLQEGPLNLDVISISSILPVYAESGSLQQGKQMHGYIVKCGHISNEFISNSMIYVYAKCGDINSARSIFDGMVSKGVVSWNVIIMGYAIHGCGEMALQLFSEMIENGIQPNRSTIFSVLSACSIAGLVEEGKMYFDSMTRDYNVEPQIEHYGCMLDLIGRSGDLAEAKTFISRMPLMVPTSRIWGSLLNASRHYGDIETAEFAVEHILQLEHDNTGCHVLLSNMYVEAGRMEDAERARSLMRREGLQRTTAQSSVELHCETHQFVNGDRSHAQTNTVYTVLGILSNAIGEGETAESDNSFRPAEALARRVSSPRHHGVRLALCYGLISTTVGSPILIRKNVRICGDCHRAMKMISEVTGREVVIGDSKIYHHFRDGVCCCGDYW</sequence>
<protein>
    <submittedName>
        <fullName evidence="5">Pentatricopeptide repeat-containing protein</fullName>
    </submittedName>
</protein>
<feature type="compositionally biased region" description="Basic and acidic residues" evidence="3">
    <location>
        <begin position="30"/>
        <end position="40"/>
    </location>
</feature>
<feature type="repeat" description="PPR" evidence="2">
    <location>
        <begin position="449"/>
        <end position="479"/>
    </location>
</feature>
<feature type="domain" description="DYW" evidence="4">
    <location>
        <begin position="719"/>
        <end position="788"/>
    </location>
</feature>
<keyword evidence="1" id="KW-0677">Repeat</keyword>
<dbReference type="InterPro" id="IPR046960">
    <property type="entry name" value="PPR_At4g14850-like_plant"/>
</dbReference>
<evidence type="ECO:0000313" key="6">
    <source>
        <dbReference type="Proteomes" id="UP001179952"/>
    </source>
</evidence>
<feature type="region of interest" description="Disordered" evidence="3">
    <location>
        <begin position="13"/>
        <end position="40"/>
    </location>
</feature>
<dbReference type="Pfam" id="PF01535">
    <property type="entry name" value="PPR"/>
    <property type="match status" value="2"/>
</dbReference>
<evidence type="ECO:0000256" key="1">
    <source>
        <dbReference type="ARBA" id="ARBA00022737"/>
    </source>
</evidence>
<evidence type="ECO:0000259" key="4">
    <source>
        <dbReference type="Pfam" id="PF14432"/>
    </source>
</evidence>
<dbReference type="FunFam" id="1.25.40.10:FF:000090">
    <property type="entry name" value="Pentatricopeptide repeat-containing protein, chloroplastic"/>
    <property type="match status" value="1"/>
</dbReference>
<dbReference type="EMBL" id="JAUJYN010000010">
    <property type="protein sequence ID" value="KAK1262430.1"/>
    <property type="molecule type" value="Genomic_DNA"/>
</dbReference>
<dbReference type="Pfam" id="PF13041">
    <property type="entry name" value="PPR_2"/>
    <property type="match status" value="4"/>
</dbReference>
<proteinExistence type="predicted"/>
<evidence type="ECO:0000313" key="5">
    <source>
        <dbReference type="EMBL" id="KAK1262430.1"/>
    </source>
</evidence>
<dbReference type="FunFam" id="1.25.40.10:FF:000073">
    <property type="entry name" value="Pentatricopeptide repeat-containing protein chloroplastic"/>
    <property type="match status" value="1"/>
</dbReference>
<reference evidence="5" key="2">
    <citation type="submission" date="2023-06" db="EMBL/GenBank/DDBJ databases">
        <authorList>
            <person name="Ma L."/>
            <person name="Liu K.-W."/>
            <person name="Li Z."/>
            <person name="Hsiao Y.-Y."/>
            <person name="Qi Y."/>
            <person name="Fu T."/>
            <person name="Tang G."/>
            <person name="Zhang D."/>
            <person name="Sun W.-H."/>
            <person name="Liu D.-K."/>
            <person name="Li Y."/>
            <person name="Chen G.-Z."/>
            <person name="Liu X.-D."/>
            <person name="Liao X.-Y."/>
            <person name="Jiang Y.-T."/>
            <person name="Yu X."/>
            <person name="Hao Y."/>
            <person name="Huang J."/>
            <person name="Zhao X.-W."/>
            <person name="Ke S."/>
            <person name="Chen Y.-Y."/>
            <person name="Wu W.-L."/>
            <person name="Hsu J.-L."/>
            <person name="Lin Y.-F."/>
            <person name="Huang M.-D."/>
            <person name="Li C.-Y."/>
            <person name="Huang L."/>
            <person name="Wang Z.-W."/>
            <person name="Zhao X."/>
            <person name="Zhong W.-Y."/>
            <person name="Peng D.-H."/>
            <person name="Ahmad S."/>
            <person name="Lan S."/>
            <person name="Zhang J.-S."/>
            <person name="Tsai W.-C."/>
            <person name="Van De Peer Y."/>
            <person name="Liu Z.-J."/>
        </authorList>
    </citation>
    <scope>NUCLEOTIDE SEQUENCE</scope>
    <source>
        <strain evidence="5">SCP</strain>
        <tissue evidence="5">Leaves</tissue>
    </source>
</reference>
<comment type="caution">
    <text evidence="5">The sequence shown here is derived from an EMBL/GenBank/DDBJ whole genome shotgun (WGS) entry which is preliminary data.</text>
</comment>
<dbReference type="GO" id="GO:0009451">
    <property type="term" value="P:RNA modification"/>
    <property type="evidence" value="ECO:0007669"/>
    <property type="project" value="InterPro"/>
</dbReference>
<dbReference type="SUPFAM" id="SSF48452">
    <property type="entry name" value="TPR-like"/>
    <property type="match status" value="1"/>
</dbReference>
<dbReference type="PANTHER" id="PTHR47926">
    <property type="entry name" value="PENTATRICOPEPTIDE REPEAT-CONTAINING PROTEIN"/>
    <property type="match status" value="1"/>
</dbReference>
<dbReference type="AlphaFoldDB" id="A0AAV9AE04"/>
<evidence type="ECO:0000256" key="3">
    <source>
        <dbReference type="SAM" id="MobiDB-lite"/>
    </source>
</evidence>
<dbReference type="Pfam" id="PF14432">
    <property type="entry name" value="DYW_deaminase"/>
    <property type="match status" value="1"/>
</dbReference>
<feature type="repeat" description="PPR" evidence="2">
    <location>
        <begin position="76"/>
        <end position="110"/>
    </location>
</feature>
<reference evidence="5" key="1">
    <citation type="journal article" date="2023" name="Nat. Commun.">
        <title>Diploid and tetraploid genomes of Acorus and the evolution of monocots.</title>
        <authorList>
            <person name="Ma L."/>
            <person name="Liu K.W."/>
            <person name="Li Z."/>
            <person name="Hsiao Y.Y."/>
            <person name="Qi Y."/>
            <person name="Fu T."/>
            <person name="Tang G.D."/>
            <person name="Zhang D."/>
            <person name="Sun W.H."/>
            <person name="Liu D.K."/>
            <person name="Li Y."/>
            <person name="Chen G.Z."/>
            <person name="Liu X.D."/>
            <person name="Liao X.Y."/>
            <person name="Jiang Y.T."/>
            <person name="Yu X."/>
            <person name="Hao Y."/>
            <person name="Huang J."/>
            <person name="Zhao X.W."/>
            <person name="Ke S."/>
            <person name="Chen Y.Y."/>
            <person name="Wu W.L."/>
            <person name="Hsu J.L."/>
            <person name="Lin Y.F."/>
            <person name="Huang M.D."/>
            <person name="Li C.Y."/>
            <person name="Huang L."/>
            <person name="Wang Z.W."/>
            <person name="Zhao X."/>
            <person name="Zhong W.Y."/>
            <person name="Peng D.H."/>
            <person name="Ahmad S."/>
            <person name="Lan S."/>
            <person name="Zhang J.S."/>
            <person name="Tsai W.C."/>
            <person name="Van de Peer Y."/>
            <person name="Liu Z.J."/>
        </authorList>
    </citation>
    <scope>NUCLEOTIDE SEQUENCE</scope>
    <source>
        <strain evidence="5">SCP</strain>
    </source>
</reference>
<dbReference type="PANTHER" id="PTHR47926:SF452">
    <property type="entry name" value="PENTATRICOPEPTIDE REPEAT-CONTAINING PROTEIN"/>
    <property type="match status" value="1"/>
</dbReference>
<feature type="repeat" description="PPR" evidence="2">
    <location>
        <begin position="480"/>
        <end position="514"/>
    </location>
</feature>
<gene>
    <name evidence="5" type="ORF">QJS04_geneDACA001276</name>
</gene>
<dbReference type="FunFam" id="1.25.40.10:FF:000344">
    <property type="entry name" value="Pentatricopeptide repeat-containing protein"/>
    <property type="match status" value="1"/>
</dbReference>
<dbReference type="InterPro" id="IPR032867">
    <property type="entry name" value="DYW_dom"/>
</dbReference>
<keyword evidence="6" id="KW-1185">Reference proteome</keyword>
<dbReference type="Pfam" id="PF20431">
    <property type="entry name" value="E_motif"/>
    <property type="match status" value="1"/>
</dbReference>
<dbReference type="Gene3D" id="1.25.40.10">
    <property type="entry name" value="Tetratricopeptide repeat domain"/>
    <property type="match status" value="5"/>
</dbReference>
<feature type="repeat" description="PPR" evidence="2">
    <location>
        <begin position="177"/>
        <end position="211"/>
    </location>
</feature>
<organism evidence="5 6">
    <name type="scientific">Acorus gramineus</name>
    <name type="common">Dwarf sweet flag</name>
    <dbReference type="NCBI Taxonomy" id="55184"/>
    <lineage>
        <taxon>Eukaryota</taxon>
        <taxon>Viridiplantae</taxon>
        <taxon>Streptophyta</taxon>
        <taxon>Embryophyta</taxon>
        <taxon>Tracheophyta</taxon>
        <taxon>Spermatophyta</taxon>
        <taxon>Magnoliopsida</taxon>
        <taxon>Liliopsida</taxon>
        <taxon>Acoraceae</taxon>
        <taxon>Acorus</taxon>
    </lineage>
</organism>
<evidence type="ECO:0000256" key="2">
    <source>
        <dbReference type="PROSITE-ProRule" id="PRU00708"/>
    </source>
</evidence>
<accession>A0AAV9AE04</accession>
<dbReference type="GO" id="GO:0008270">
    <property type="term" value="F:zinc ion binding"/>
    <property type="evidence" value="ECO:0007669"/>
    <property type="project" value="InterPro"/>
</dbReference>
<dbReference type="GO" id="GO:0003729">
    <property type="term" value="F:mRNA binding"/>
    <property type="evidence" value="ECO:0007669"/>
    <property type="project" value="UniProtKB-ARBA"/>
</dbReference>
<dbReference type="Proteomes" id="UP001179952">
    <property type="component" value="Unassembled WGS sequence"/>
</dbReference>